<dbReference type="PANTHER" id="PTHR43124">
    <property type="entry name" value="PURINE EFFLUX PUMP PBUE"/>
    <property type="match status" value="1"/>
</dbReference>
<name>A0ABT6NJX7_9BACT</name>
<dbReference type="SUPFAM" id="SSF103473">
    <property type="entry name" value="MFS general substrate transporter"/>
    <property type="match status" value="1"/>
</dbReference>
<dbReference type="InterPro" id="IPR001958">
    <property type="entry name" value="Tet-R_TetA/multi-R_MdtG-like"/>
</dbReference>
<dbReference type="RefSeq" id="WP_284720016.1">
    <property type="nucleotide sequence ID" value="NZ_JARZHI010000002.1"/>
</dbReference>
<evidence type="ECO:0000256" key="3">
    <source>
        <dbReference type="ARBA" id="ARBA00022692"/>
    </source>
</evidence>
<dbReference type="EMBL" id="JARZHI010000002">
    <property type="protein sequence ID" value="MDI1428611.1"/>
    <property type="molecule type" value="Genomic_DNA"/>
</dbReference>
<dbReference type="InterPro" id="IPR020846">
    <property type="entry name" value="MFS_dom"/>
</dbReference>
<protein>
    <submittedName>
        <fullName evidence="8">Myxochelin export MFS transporter MxcK</fullName>
    </submittedName>
</protein>
<dbReference type="CDD" id="cd17324">
    <property type="entry name" value="MFS_NepI_like"/>
    <property type="match status" value="1"/>
</dbReference>
<evidence type="ECO:0000256" key="4">
    <source>
        <dbReference type="ARBA" id="ARBA00022989"/>
    </source>
</evidence>
<feature type="transmembrane region" description="Helical" evidence="6">
    <location>
        <begin position="304"/>
        <end position="328"/>
    </location>
</feature>
<feature type="transmembrane region" description="Helical" evidence="6">
    <location>
        <begin position="280"/>
        <end position="298"/>
    </location>
</feature>
<feature type="transmembrane region" description="Helical" evidence="6">
    <location>
        <begin position="252"/>
        <end position="268"/>
    </location>
</feature>
<evidence type="ECO:0000256" key="2">
    <source>
        <dbReference type="ARBA" id="ARBA00022475"/>
    </source>
</evidence>
<evidence type="ECO:0000313" key="8">
    <source>
        <dbReference type="EMBL" id="MDI1428611.1"/>
    </source>
</evidence>
<feature type="transmembrane region" description="Helical" evidence="6">
    <location>
        <begin position="44"/>
        <end position="69"/>
    </location>
</feature>
<evidence type="ECO:0000313" key="9">
    <source>
        <dbReference type="Proteomes" id="UP001160301"/>
    </source>
</evidence>
<dbReference type="NCBIfam" id="NF038077">
    <property type="entry name" value="MFS_export_MxcK"/>
    <property type="match status" value="1"/>
</dbReference>
<dbReference type="PANTHER" id="PTHR43124:SF3">
    <property type="entry name" value="CHLORAMPHENICOL EFFLUX PUMP RV0191"/>
    <property type="match status" value="1"/>
</dbReference>
<dbReference type="Gene3D" id="1.20.1250.20">
    <property type="entry name" value="MFS general substrate transporter like domains"/>
    <property type="match status" value="1"/>
</dbReference>
<keyword evidence="3 6" id="KW-0812">Transmembrane</keyword>
<reference evidence="8 9" key="1">
    <citation type="submission" date="2023-04" db="EMBL/GenBank/DDBJ databases">
        <title>The genome sequence of Polyangium sorediatum DSM14670.</title>
        <authorList>
            <person name="Zhang X."/>
        </authorList>
    </citation>
    <scope>NUCLEOTIDE SEQUENCE [LARGE SCALE GENOMIC DNA]</scope>
    <source>
        <strain evidence="8 9">DSM 14670</strain>
    </source>
</reference>
<dbReference type="PRINTS" id="PR01035">
    <property type="entry name" value="TCRTETA"/>
</dbReference>
<feature type="transmembrane region" description="Helical" evidence="6">
    <location>
        <begin position="81"/>
        <end position="103"/>
    </location>
</feature>
<organism evidence="8 9">
    <name type="scientific">Polyangium sorediatum</name>
    <dbReference type="NCBI Taxonomy" id="889274"/>
    <lineage>
        <taxon>Bacteria</taxon>
        <taxon>Pseudomonadati</taxon>
        <taxon>Myxococcota</taxon>
        <taxon>Polyangia</taxon>
        <taxon>Polyangiales</taxon>
        <taxon>Polyangiaceae</taxon>
        <taxon>Polyangium</taxon>
    </lineage>
</organism>
<dbReference type="InterPro" id="IPR050189">
    <property type="entry name" value="MFS_Efflux_Transporters"/>
</dbReference>
<dbReference type="Pfam" id="PF07690">
    <property type="entry name" value="MFS_1"/>
    <property type="match status" value="2"/>
</dbReference>
<keyword evidence="4 6" id="KW-1133">Transmembrane helix</keyword>
<dbReference type="PROSITE" id="PS50850">
    <property type="entry name" value="MFS"/>
    <property type="match status" value="1"/>
</dbReference>
<feature type="transmembrane region" description="Helical" evidence="6">
    <location>
        <begin position="12"/>
        <end position="32"/>
    </location>
</feature>
<feature type="transmembrane region" description="Helical" evidence="6">
    <location>
        <begin position="141"/>
        <end position="161"/>
    </location>
</feature>
<evidence type="ECO:0000256" key="5">
    <source>
        <dbReference type="ARBA" id="ARBA00023136"/>
    </source>
</evidence>
<dbReference type="InterPro" id="IPR036259">
    <property type="entry name" value="MFS_trans_sf"/>
</dbReference>
<keyword evidence="9" id="KW-1185">Reference proteome</keyword>
<accession>A0ABT6NJX7</accession>
<feature type="transmembrane region" description="Helical" evidence="6">
    <location>
        <begin position="208"/>
        <end position="232"/>
    </location>
</feature>
<comment type="subcellular location">
    <subcellularLocation>
        <location evidence="1">Cell membrane</location>
        <topology evidence="1">Multi-pass membrane protein</topology>
    </subcellularLocation>
</comment>
<feature type="transmembrane region" description="Helical" evidence="6">
    <location>
        <begin position="167"/>
        <end position="187"/>
    </location>
</feature>
<feature type="domain" description="Major facilitator superfamily (MFS) profile" evidence="7">
    <location>
        <begin position="13"/>
        <end position="400"/>
    </location>
</feature>
<keyword evidence="5 6" id="KW-0472">Membrane</keyword>
<keyword evidence="2" id="KW-1003">Cell membrane</keyword>
<dbReference type="Proteomes" id="UP001160301">
    <property type="component" value="Unassembled WGS sequence"/>
</dbReference>
<evidence type="ECO:0000256" key="1">
    <source>
        <dbReference type="ARBA" id="ARBA00004651"/>
    </source>
</evidence>
<proteinExistence type="predicted"/>
<gene>
    <name evidence="8" type="primary">mxcK</name>
    <name evidence="8" type="ORF">QHF89_03875</name>
</gene>
<feature type="transmembrane region" description="Helical" evidence="6">
    <location>
        <begin position="340"/>
        <end position="362"/>
    </location>
</feature>
<feature type="transmembrane region" description="Helical" evidence="6">
    <location>
        <begin position="374"/>
        <end position="395"/>
    </location>
</feature>
<evidence type="ECO:0000256" key="6">
    <source>
        <dbReference type="SAM" id="Phobius"/>
    </source>
</evidence>
<sequence>MADSPITKHERHLLWLLAAVQFTHTLDFMILMPLGPELIQRFGISAAGFGAMVSAYTLASAIMGLLGVLWLDRWDRKHAFLLLYVGFVAATISCGIAPSATWLLFSRTLAGACAGLMSAVVMAILADCVPAERRGRAIGTVMSSYGLSAVGGVPLGLSIAGQWGWRAPFWAISALAGVLWLLAWRILPRVDRHLATAREKGTSDGAPTLWAPGLALGWGLTFSVVFAGFLLIPYLSTFMVGNLGLRLTDLSWVYLCGGAATLFSSRWIGHLVDRHGPPRVLGTLLVATLCPFLLFTHLTPSPKAIVAAVFVLFMTLTSGRAIPTIALITSRVPPALRGRYLAVNMAASDGASGLAAWMSGLFLTTTPDGALVGFGHMGFLAVSVSLLALCILWLLGRSPVPQRAAHT</sequence>
<evidence type="ECO:0000259" key="7">
    <source>
        <dbReference type="PROSITE" id="PS50850"/>
    </source>
</evidence>
<feature type="transmembrane region" description="Helical" evidence="6">
    <location>
        <begin position="109"/>
        <end position="129"/>
    </location>
</feature>
<dbReference type="InterPro" id="IPR011701">
    <property type="entry name" value="MFS"/>
</dbReference>
<comment type="caution">
    <text evidence="8">The sequence shown here is derived from an EMBL/GenBank/DDBJ whole genome shotgun (WGS) entry which is preliminary data.</text>
</comment>